<dbReference type="EMBL" id="JABTEG010000006">
    <property type="protein sequence ID" value="KAG4304740.1"/>
    <property type="molecule type" value="Genomic_DNA"/>
</dbReference>
<evidence type="ECO:0000313" key="2">
    <source>
        <dbReference type="Proteomes" id="UP000768646"/>
    </source>
</evidence>
<name>A0ACB7CBG7_9ASCO</name>
<keyword evidence="2" id="KW-1185">Reference proteome</keyword>
<dbReference type="Proteomes" id="UP000768646">
    <property type="component" value="Unassembled WGS sequence"/>
</dbReference>
<comment type="caution">
    <text evidence="1">The sequence shown here is derived from an EMBL/GenBank/DDBJ whole genome shotgun (WGS) entry which is preliminary data.</text>
</comment>
<organism evidence="1 2">
    <name type="scientific">Pneumocystis oryctolagi</name>
    <dbReference type="NCBI Taxonomy" id="42067"/>
    <lineage>
        <taxon>Eukaryota</taxon>
        <taxon>Fungi</taxon>
        <taxon>Dikarya</taxon>
        <taxon>Ascomycota</taxon>
        <taxon>Taphrinomycotina</taxon>
        <taxon>Pneumocystomycetes</taxon>
        <taxon>Pneumocystaceae</taxon>
        <taxon>Pneumocystis</taxon>
    </lineage>
</organism>
<proteinExistence type="predicted"/>
<protein>
    <submittedName>
        <fullName evidence="1">Uncharacterized protein</fullName>
    </submittedName>
</protein>
<accession>A0ACB7CBG7</accession>
<gene>
    <name evidence="1" type="ORF">PORY_001793</name>
</gene>
<sequence>MERGGEKEGGGVFEWVGTGFFSENGGVYYEAVSRGGERFRRGDCVLVRNGMRKRSWAAMIMCFYETLLGEKMADLLWFERSDHIRKGKRQFPGIHSELLICGTIDPNEVSVFEKKIEVVSYETFLKRYPKGLTKGMEDYDRVFYCRRGFHPRKEVYLECIDWDHFYHGQDTDFNALIAWIETAKIQTSEKREEKKRLRVLEESEDELVKTYQEIHDLDSEQDIDEQEKNRDGDIYLPSESDDESIDSESVETSDSSTDSFIIKTPHKRKKYVKKTQTPASEKRRIYKKSLKTTPLPLRYISCNKSSFSPYQNARSQLHVSMVPASLPCREQEFSLIYSQILGALEAGHGECIYISGTPGTGKTVTIKEVVRCLFQKVEEGEIDDFKYLEINGMRIIDANQAYSLLWEALEEERVAPRHALALLERLFSQPNPHRVPCVVLIDELDQLVTKDQKVMYNMFNWPMLQHSRLIVIAVANTMDLPERMLSNKTSSRLGLTRISFSGYTFDQLKTIIYTRLQGIPELLMDQDAIELASRKVSAVSGDARRALDICRRAVEIAQASAGVSEKSTPSKSGESTCPGRVTIKTINTAISEMSFSPVQTYLRTMPLTYKVFIVSLMLKMKRSGLAEHTLGEIIDMSIQMCKTSEKPLLQLLCQQICIDNSLYFENAAFALAEAGVLFLNMKAGKKYAYVQLKITQQDVKMAMQNDIDFKGTLNLDF</sequence>
<reference evidence="1 2" key="1">
    <citation type="journal article" date="2021" name="Commun. Biol.">
        <title>Genomic insights into the host specific adaptation of the Pneumocystis genus.</title>
        <authorList>
            <person name="Cisse O.H."/>
            <person name="Ma L."/>
            <person name="Dekker J.P."/>
            <person name="Khil P.P."/>
            <person name="Youn J.-H."/>
            <person name="Brenchley J.M."/>
            <person name="Blair R."/>
            <person name="Pahar B."/>
            <person name="Chabe M."/>
            <person name="Van Rompay K.K.A."/>
            <person name="Keesler R."/>
            <person name="Sukura A."/>
            <person name="Hirsch V."/>
            <person name="Kutty G."/>
            <person name="Liu Y."/>
            <person name="Peng L."/>
            <person name="Chen J."/>
            <person name="Song J."/>
            <person name="Weissenbacher-Lang C."/>
            <person name="Xu J."/>
            <person name="Upham N.S."/>
            <person name="Stajich J.E."/>
            <person name="Cuomo C.A."/>
            <person name="Cushion M.T."/>
            <person name="Kovacs J.A."/>
        </authorList>
    </citation>
    <scope>NUCLEOTIDE SEQUENCE [LARGE SCALE GENOMIC DNA]</scope>
    <source>
        <strain evidence="1 2">RABM</strain>
    </source>
</reference>
<evidence type="ECO:0000313" key="1">
    <source>
        <dbReference type="EMBL" id="KAG4304740.1"/>
    </source>
</evidence>